<dbReference type="Gene3D" id="1.10.20.10">
    <property type="entry name" value="Histone, subunit A"/>
    <property type="match status" value="1"/>
</dbReference>
<dbReference type="SMART" id="SM00428">
    <property type="entry name" value="H3"/>
    <property type="match status" value="1"/>
</dbReference>
<keyword evidence="5" id="KW-0488">Methylation</keyword>
<dbReference type="Proteomes" id="UP000623467">
    <property type="component" value="Unassembled WGS sequence"/>
</dbReference>
<evidence type="ECO:0000256" key="1">
    <source>
        <dbReference type="ARBA" id="ARBA00004286"/>
    </source>
</evidence>
<dbReference type="EMBL" id="JACAZH010000004">
    <property type="protein sequence ID" value="KAF7370608.1"/>
    <property type="molecule type" value="Genomic_DNA"/>
</dbReference>
<proteinExistence type="inferred from homology"/>
<sequence length="433" mass="47483">MARTKQTARKSTGGKAPRKQLAAKSSAARKSTTNAAGGVKKPHRFRPGTVALREIRRYQKSTELLIRKLPFQRLVREIAQDFKTDLRFQSSAVMALQEAAEAYLVSLFEDTNLAAIHAKRVTIPAQRPCPRSSAARRALVDSVNSNLKIFGGVAVDPGMGIHFPDEESIAKVYQLLQEGGCTSIDTGRLHPISEWMGKTGAGERFTIDNKTRGGFTPGLSTGEAIPSTLTGINEASNEGDFKRFGLCNFTAADIQRGYDICAAKGYSLPSVYQDNYSVFARRVEAEIFPMLRKLGIALYVYSPIAGGLATKTPQELRDGGEEGRYAQGRILRKLYAGPLQQVCVLQGAEDMGEGGQGDWYWQGGRWVCRWVAFDSKADPKYGDAVLVGPRSFSQITETLGWLKEGSVGDAAKAKIDEIWKVIEHDAPLDNYNH</sequence>
<feature type="domain" description="Core Histone H2A/H2B/H3" evidence="10">
    <location>
        <begin position="47"/>
        <end position="124"/>
    </location>
</feature>
<keyword evidence="4" id="KW-0158">Chromosome</keyword>
<dbReference type="PROSITE" id="PS00959">
    <property type="entry name" value="HISTONE_H3_2"/>
    <property type="match status" value="1"/>
</dbReference>
<dbReference type="FunFam" id="1.10.20.10:FF:000001">
    <property type="entry name" value="Histone H3"/>
    <property type="match status" value="1"/>
</dbReference>
<evidence type="ECO:0000259" key="11">
    <source>
        <dbReference type="Pfam" id="PF00248"/>
    </source>
</evidence>
<keyword evidence="8" id="KW-0544">Nucleosome core</keyword>
<evidence type="ECO:0000256" key="3">
    <source>
        <dbReference type="ARBA" id="ARBA00020835"/>
    </source>
</evidence>
<evidence type="ECO:0000256" key="8">
    <source>
        <dbReference type="ARBA" id="ARBA00023269"/>
    </source>
</evidence>
<comment type="similarity">
    <text evidence="2">Belongs to the histone H3 family.</text>
</comment>
<name>A0A8H6Z0X3_9AGAR</name>
<dbReference type="PROSITE" id="PS00322">
    <property type="entry name" value="HISTONE_H3_1"/>
    <property type="match status" value="1"/>
</dbReference>
<feature type="compositionally biased region" description="Low complexity" evidence="9">
    <location>
        <begin position="22"/>
        <end position="36"/>
    </location>
</feature>
<dbReference type="Gene3D" id="3.20.20.100">
    <property type="entry name" value="NADP-dependent oxidoreductase domain"/>
    <property type="match status" value="1"/>
</dbReference>
<gene>
    <name evidence="12" type="ORF">MSAN_00693700</name>
</gene>
<dbReference type="OrthoDB" id="2845141at2759"/>
<dbReference type="SUPFAM" id="SSF47113">
    <property type="entry name" value="Histone-fold"/>
    <property type="match status" value="1"/>
</dbReference>
<keyword evidence="7" id="KW-0007">Acetylation</keyword>
<dbReference type="InterPro" id="IPR023210">
    <property type="entry name" value="NADP_OxRdtase_dom"/>
</dbReference>
<dbReference type="InterPro" id="IPR009072">
    <property type="entry name" value="Histone-fold"/>
</dbReference>
<keyword evidence="6" id="KW-0597">Phosphoprotein</keyword>
<dbReference type="GO" id="GO:0030527">
    <property type="term" value="F:structural constituent of chromatin"/>
    <property type="evidence" value="ECO:0007669"/>
    <property type="project" value="InterPro"/>
</dbReference>
<reference evidence="12" key="1">
    <citation type="submission" date="2020-05" db="EMBL/GenBank/DDBJ databases">
        <title>Mycena genomes resolve the evolution of fungal bioluminescence.</title>
        <authorList>
            <person name="Tsai I.J."/>
        </authorList>
    </citation>
    <scope>NUCLEOTIDE SEQUENCE</scope>
    <source>
        <strain evidence="12">160909Yilan</strain>
    </source>
</reference>
<dbReference type="InterPro" id="IPR000164">
    <property type="entry name" value="Histone_H3/CENP-A"/>
</dbReference>
<dbReference type="SUPFAM" id="SSF51430">
    <property type="entry name" value="NAD(P)-linked oxidoreductase"/>
    <property type="match status" value="1"/>
</dbReference>
<evidence type="ECO:0000256" key="6">
    <source>
        <dbReference type="ARBA" id="ARBA00022553"/>
    </source>
</evidence>
<evidence type="ECO:0000256" key="2">
    <source>
        <dbReference type="ARBA" id="ARBA00010343"/>
    </source>
</evidence>
<feature type="region of interest" description="Disordered" evidence="9">
    <location>
        <begin position="1"/>
        <end position="44"/>
    </location>
</feature>
<accession>A0A8H6Z0X3</accession>
<evidence type="ECO:0000313" key="12">
    <source>
        <dbReference type="EMBL" id="KAF7370608.1"/>
    </source>
</evidence>
<evidence type="ECO:0000313" key="13">
    <source>
        <dbReference type="Proteomes" id="UP000623467"/>
    </source>
</evidence>
<dbReference type="InterPro" id="IPR036812">
    <property type="entry name" value="NAD(P)_OxRdtase_dom_sf"/>
</dbReference>
<feature type="domain" description="NADP-dependent oxidoreductase" evidence="11">
    <location>
        <begin position="133"/>
        <end position="419"/>
    </location>
</feature>
<protein>
    <recommendedName>
        <fullName evidence="3">Histone H3</fullName>
    </recommendedName>
</protein>
<evidence type="ECO:0000256" key="7">
    <source>
        <dbReference type="ARBA" id="ARBA00022990"/>
    </source>
</evidence>
<dbReference type="CDD" id="cd22911">
    <property type="entry name" value="HFD_H3"/>
    <property type="match status" value="1"/>
</dbReference>
<dbReference type="Pfam" id="PF00248">
    <property type="entry name" value="Aldo_ket_red"/>
    <property type="match status" value="1"/>
</dbReference>
<evidence type="ECO:0000259" key="10">
    <source>
        <dbReference type="Pfam" id="PF00125"/>
    </source>
</evidence>
<evidence type="ECO:0000256" key="9">
    <source>
        <dbReference type="SAM" id="MobiDB-lite"/>
    </source>
</evidence>
<dbReference type="InterPro" id="IPR007125">
    <property type="entry name" value="H2A/H2B/H3"/>
</dbReference>
<organism evidence="12 13">
    <name type="scientific">Mycena sanguinolenta</name>
    <dbReference type="NCBI Taxonomy" id="230812"/>
    <lineage>
        <taxon>Eukaryota</taxon>
        <taxon>Fungi</taxon>
        <taxon>Dikarya</taxon>
        <taxon>Basidiomycota</taxon>
        <taxon>Agaricomycotina</taxon>
        <taxon>Agaricomycetes</taxon>
        <taxon>Agaricomycetidae</taxon>
        <taxon>Agaricales</taxon>
        <taxon>Marasmiineae</taxon>
        <taxon>Mycenaceae</taxon>
        <taxon>Mycena</taxon>
    </lineage>
</organism>
<dbReference type="GO" id="GO:0003677">
    <property type="term" value="F:DNA binding"/>
    <property type="evidence" value="ECO:0007669"/>
    <property type="project" value="InterPro"/>
</dbReference>
<dbReference type="GO" id="GO:0000786">
    <property type="term" value="C:nucleosome"/>
    <property type="evidence" value="ECO:0007669"/>
    <property type="project" value="UniProtKB-KW"/>
</dbReference>
<dbReference type="GO" id="GO:0046982">
    <property type="term" value="F:protein heterodimerization activity"/>
    <property type="evidence" value="ECO:0007669"/>
    <property type="project" value="InterPro"/>
</dbReference>
<dbReference type="PRINTS" id="PR00622">
    <property type="entry name" value="HISTONEH3"/>
</dbReference>
<dbReference type="Pfam" id="PF00125">
    <property type="entry name" value="Histone"/>
    <property type="match status" value="1"/>
</dbReference>
<keyword evidence="13" id="KW-1185">Reference proteome</keyword>
<evidence type="ECO:0000256" key="5">
    <source>
        <dbReference type="ARBA" id="ARBA00022481"/>
    </source>
</evidence>
<comment type="subcellular location">
    <subcellularLocation>
        <location evidence="1">Chromosome</location>
    </subcellularLocation>
</comment>
<dbReference type="GO" id="GO:0005654">
    <property type="term" value="C:nucleoplasm"/>
    <property type="evidence" value="ECO:0007669"/>
    <property type="project" value="UniProtKB-ARBA"/>
</dbReference>
<dbReference type="AlphaFoldDB" id="A0A8H6Z0X3"/>
<comment type="caution">
    <text evidence="12">The sequence shown here is derived from an EMBL/GenBank/DDBJ whole genome shotgun (WGS) entry which is preliminary data.</text>
</comment>
<dbReference type="PANTHER" id="PTHR11426">
    <property type="entry name" value="HISTONE H3"/>
    <property type="match status" value="1"/>
</dbReference>
<keyword evidence="8" id="KW-0238">DNA-binding</keyword>
<evidence type="ECO:0000256" key="4">
    <source>
        <dbReference type="ARBA" id="ARBA00022454"/>
    </source>
</evidence>